<evidence type="ECO:0000256" key="7">
    <source>
        <dbReference type="SAM" id="Phobius"/>
    </source>
</evidence>
<dbReference type="Proteomes" id="UP000735302">
    <property type="component" value="Unassembled WGS sequence"/>
</dbReference>
<dbReference type="EMBL" id="BLXT01004526">
    <property type="protein sequence ID" value="GFO14133.1"/>
    <property type="molecule type" value="Genomic_DNA"/>
</dbReference>
<dbReference type="SUPFAM" id="SSF103481">
    <property type="entry name" value="Multidrug resistance efflux transporter EmrE"/>
    <property type="match status" value="1"/>
</dbReference>
<keyword evidence="9" id="KW-1185">Reference proteome</keyword>
<evidence type="ECO:0000256" key="4">
    <source>
        <dbReference type="ARBA" id="ARBA00022692"/>
    </source>
</evidence>
<name>A0AAV4B4X3_9GAST</name>
<feature type="transmembrane region" description="Helical" evidence="7">
    <location>
        <begin position="301"/>
        <end position="317"/>
    </location>
</feature>
<sequence>MTFLRIPLKDILWPCIIVAEVIMYGMFPVLIDLSTVGDEISFLSSSFNFCTEALKFMVCVVILRFQSPSKPAPRLSLGLVLPFSVPALLYCVNNNVSVLVQTEMDPATFMVLSNLKILFTAALYRLFFRKKLGHRKLFAICLLTCGGIFNSMAALSSKSSHSLSEIHVTWIGLITLCCYCFISGFSGVFTEFIFKKDHHLSVYLQNAILYSFGMVFSFVGWLLQARNRMMDTGNCDAFNLFYGYTVFTWALVLTQVPTGLIISMIMKFSNNMVRLFVIASAPLVTTVLSSILFGLKIQAEFVVSAVLIIISAILYNMNAQTGSKTLHAAKKFENC</sequence>
<feature type="transmembrane region" description="Helical" evidence="7">
    <location>
        <begin position="43"/>
        <end position="63"/>
    </location>
</feature>
<dbReference type="PANTHER" id="PTHR10231">
    <property type="entry name" value="NUCLEOTIDE-SUGAR TRANSMEMBRANE TRANSPORTER"/>
    <property type="match status" value="1"/>
</dbReference>
<evidence type="ECO:0000256" key="2">
    <source>
        <dbReference type="ARBA" id="ARBA00009976"/>
    </source>
</evidence>
<dbReference type="Pfam" id="PF04142">
    <property type="entry name" value="Nuc_sug_transp"/>
    <property type="match status" value="1"/>
</dbReference>
<comment type="similarity">
    <text evidence="2">Belongs to the nucleotide-sugar transporter family. SLC35A subfamily.</text>
</comment>
<feature type="transmembrane region" description="Helical" evidence="7">
    <location>
        <begin position="241"/>
        <end position="263"/>
    </location>
</feature>
<feature type="transmembrane region" description="Helical" evidence="7">
    <location>
        <begin position="108"/>
        <end position="128"/>
    </location>
</feature>
<evidence type="ECO:0000313" key="8">
    <source>
        <dbReference type="EMBL" id="GFO14133.1"/>
    </source>
</evidence>
<dbReference type="NCBIfam" id="TIGR00803">
    <property type="entry name" value="nst"/>
    <property type="match status" value="1"/>
</dbReference>
<keyword evidence="3" id="KW-0762">Sugar transport</keyword>
<feature type="transmembrane region" description="Helical" evidence="7">
    <location>
        <begin position="275"/>
        <end position="295"/>
    </location>
</feature>
<feature type="transmembrane region" description="Helical" evidence="7">
    <location>
        <begin position="12"/>
        <end position="31"/>
    </location>
</feature>
<keyword evidence="3" id="KW-0813">Transport</keyword>
<dbReference type="PIRSF" id="PIRSF005799">
    <property type="entry name" value="UDP-gal_transpt"/>
    <property type="match status" value="1"/>
</dbReference>
<dbReference type="InterPro" id="IPR037185">
    <property type="entry name" value="EmrE-like"/>
</dbReference>
<evidence type="ECO:0000256" key="3">
    <source>
        <dbReference type="ARBA" id="ARBA00022597"/>
    </source>
</evidence>
<evidence type="ECO:0000256" key="1">
    <source>
        <dbReference type="ARBA" id="ARBA00004141"/>
    </source>
</evidence>
<evidence type="ECO:0000256" key="6">
    <source>
        <dbReference type="ARBA" id="ARBA00023136"/>
    </source>
</evidence>
<evidence type="ECO:0000256" key="5">
    <source>
        <dbReference type="ARBA" id="ARBA00022989"/>
    </source>
</evidence>
<feature type="transmembrane region" description="Helical" evidence="7">
    <location>
        <begin position="75"/>
        <end position="96"/>
    </location>
</feature>
<evidence type="ECO:0000313" key="9">
    <source>
        <dbReference type="Proteomes" id="UP000735302"/>
    </source>
</evidence>
<organism evidence="8 9">
    <name type="scientific">Plakobranchus ocellatus</name>
    <dbReference type="NCBI Taxonomy" id="259542"/>
    <lineage>
        <taxon>Eukaryota</taxon>
        <taxon>Metazoa</taxon>
        <taxon>Spiralia</taxon>
        <taxon>Lophotrochozoa</taxon>
        <taxon>Mollusca</taxon>
        <taxon>Gastropoda</taxon>
        <taxon>Heterobranchia</taxon>
        <taxon>Euthyneura</taxon>
        <taxon>Panpulmonata</taxon>
        <taxon>Sacoglossa</taxon>
        <taxon>Placobranchoidea</taxon>
        <taxon>Plakobranchidae</taxon>
        <taxon>Plakobranchus</taxon>
    </lineage>
</organism>
<proteinExistence type="inferred from homology"/>
<feature type="transmembrane region" description="Helical" evidence="7">
    <location>
        <begin position="168"/>
        <end position="190"/>
    </location>
</feature>
<keyword evidence="5 7" id="KW-1133">Transmembrane helix</keyword>
<feature type="transmembrane region" description="Helical" evidence="7">
    <location>
        <begin position="137"/>
        <end position="156"/>
    </location>
</feature>
<dbReference type="GO" id="GO:0000139">
    <property type="term" value="C:Golgi membrane"/>
    <property type="evidence" value="ECO:0007669"/>
    <property type="project" value="InterPro"/>
</dbReference>
<reference evidence="8 9" key="1">
    <citation type="journal article" date="2021" name="Elife">
        <title>Chloroplast acquisition without the gene transfer in kleptoplastic sea slugs, Plakobranchus ocellatus.</title>
        <authorList>
            <person name="Maeda T."/>
            <person name="Takahashi S."/>
            <person name="Yoshida T."/>
            <person name="Shimamura S."/>
            <person name="Takaki Y."/>
            <person name="Nagai Y."/>
            <person name="Toyoda A."/>
            <person name="Suzuki Y."/>
            <person name="Arimoto A."/>
            <person name="Ishii H."/>
            <person name="Satoh N."/>
            <person name="Nishiyama T."/>
            <person name="Hasebe M."/>
            <person name="Maruyama T."/>
            <person name="Minagawa J."/>
            <person name="Obokata J."/>
            <person name="Shigenobu S."/>
        </authorList>
    </citation>
    <scope>NUCLEOTIDE SEQUENCE [LARGE SCALE GENOMIC DNA]</scope>
</reference>
<comment type="caution">
    <text evidence="8">The sequence shown here is derived from an EMBL/GenBank/DDBJ whole genome shotgun (WGS) entry which is preliminary data.</text>
</comment>
<comment type="subcellular location">
    <subcellularLocation>
        <location evidence="1">Membrane</location>
        <topology evidence="1">Multi-pass membrane protein</topology>
    </subcellularLocation>
</comment>
<gene>
    <name evidence="8" type="ORF">PoB_004063800</name>
</gene>
<dbReference type="GO" id="GO:0015165">
    <property type="term" value="F:pyrimidine nucleotide-sugar transmembrane transporter activity"/>
    <property type="evidence" value="ECO:0007669"/>
    <property type="project" value="InterPro"/>
</dbReference>
<dbReference type="InterPro" id="IPR007271">
    <property type="entry name" value="Nuc_sug_transpt"/>
</dbReference>
<dbReference type="AlphaFoldDB" id="A0AAV4B4X3"/>
<feature type="transmembrane region" description="Helical" evidence="7">
    <location>
        <begin position="202"/>
        <end position="221"/>
    </location>
</feature>
<protein>
    <submittedName>
        <fullName evidence="8">CMP-sialic acid transporter</fullName>
    </submittedName>
</protein>
<keyword evidence="6 7" id="KW-0472">Membrane</keyword>
<accession>A0AAV4B4X3</accession>
<keyword evidence="4 7" id="KW-0812">Transmembrane</keyword>